<evidence type="ECO:0000313" key="1">
    <source>
        <dbReference type="EMBL" id="MBD5780813.1"/>
    </source>
</evidence>
<dbReference type="Pfam" id="PF13689">
    <property type="entry name" value="DUF4154"/>
    <property type="match status" value="1"/>
</dbReference>
<name>A0A927FCB5_9BACT</name>
<organism evidence="1 2">
    <name type="scientific">Pelagicoccus enzymogenes</name>
    <dbReference type="NCBI Taxonomy" id="2773457"/>
    <lineage>
        <taxon>Bacteria</taxon>
        <taxon>Pseudomonadati</taxon>
        <taxon>Verrucomicrobiota</taxon>
        <taxon>Opitutia</taxon>
        <taxon>Puniceicoccales</taxon>
        <taxon>Pelagicoccaceae</taxon>
        <taxon>Pelagicoccus</taxon>
    </lineage>
</organism>
<protein>
    <submittedName>
        <fullName evidence="1">YfiR family protein</fullName>
    </submittedName>
</protein>
<accession>A0A927FCB5</accession>
<reference evidence="1" key="1">
    <citation type="submission" date="2020-09" db="EMBL/GenBank/DDBJ databases">
        <title>Pelagicoccus enzymogenes sp. nov. with an EPS production, isolated from marine sediment.</title>
        <authorList>
            <person name="Feng X."/>
        </authorList>
    </citation>
    <scope>NUCLEOTIDE SEQUENCE</scope>
    <source>
        <strain evidence="1">NFK12</strain>
    </source>
</reference>
<evidence type="ECO:0000313" key="2">
    <source>
        <dbReference type="Proteomes" id="UP000622317"/>
    </source>
</evidence>
<dbReference type="EMBL" id="JACYFG010000038">
    <property type="protein sequence ID" value="MBD5780813.1"/>
    <property type="molecule type" value="Genomic_DNA"/>
</dbReference>
<sequence>MNLFPRGIKAACIFACLITGLLGSRTHAEPIEQDTVEAAMTLQLLGFTEWPDSGDRDDQAPRTIGIMNSSASYLAFEALLNDPRFKGRFVIVPVNGQTPNEELFRCDVLFFSDPDPIEIPRLLKRIEKRPIVLIGTFEGFLEQGGLVNLVKKQRRLGFEVHLDNSKRHGIEFRAKLLRLASRIVQE</sequence>
<keyword evidence="2" id="KW-1185">Reference proteome</keyword>
<dbReference type="Proteomes" id="UP000622317">
    <property type="component" value="Unassembled WGS sequence"/>
</dbReference>
<dbReference type="AlphaFoldDB" id="A0A927FCB5"/>
<proteinExistence type="predicted"/>
<dbReference type="InterPro" id="IPR025293">
    <property type="entry name" value="YfiR/HmsC-like"/>
</dbReference>
<dbReference type="RefSeq" id="WP_191617922.1">
    <property type="nucleotide sequence ID" value="NZ_JACYFG010000038.1"/>
</dbReference>
<comment type="caution">
    <text evidence="1">The sequence shown here is derived from an EMBL/GenBank/DDBJ whole genome shotgun (WGS) entry which is preliminary data.</text>
</comment>
<gene>
    <name evidence="1" type="ORF">IEN85_15035</name>
</gene>